<reference evidence="2 3" key="1">
    <citation type="submission" date="2022-12" db="EMBL/GenBank/DDBJ databases">
        <title>Chromosome-level genome of Tegillarca granosa.</title>
        <authorList>
            <person name="Kim J."/>
        </authorList>
    </citation>
    <scope>NUCLEOTIDE SEQUENCE [LARGE SCALE GENOMIC DNA]</scope>
    <source>
        <strain evidence="2">Teg-2019</strain>
        <tissue evidence="2">Adductor muscle</tissue>
    </source>
</reference>
<feature type="domain" description="AMP-dependent synthetase/ligase" evidence="1">
    <location>
        <begin position="76"/>
        <end position="158"/>
    </location>
</feature>
<dbReference type="PANTHER" id="PTHR24096:SF422">
    <property type="entry name" value="BCDNA.GH02901"/>
    <property type="match status" value="1"/>
</dbReference>
<dbReference type="InterPro" id="IPR000873">
    <property type="entry name" value="AMP-dep_synth/lig_dom"/>
</dbReference>
<protein>
    <recommendedName>
        <fullName evidence="1">AMP-dependent synthetase/ligase domain-containing protein</fullName>
    </recommendedName>
</protein>
<dbReference type="InterPro" id="IPR042099">
    <property type="entry name" value="ANL_N_sf"/>
</dbReference>
<name>A0ABQ9F0Z6_TEGGR</name>
<gene>
    <name evidence="2" type="ORF">KUTeg_014426</name>
</gene>
<dbReference type="Proteomes" id="UP001217089">
    <property type="component" value="Unassembled WGS sequence"/>
</dbReference>
<comment type="caution">
    <text evidence="2">The sequence shown here is derived from an EMBL/GenBank/DDBJ whole genome shotgun (WGS) entry which is preliminary data.</text>
</comment>
<dbReference type="Pfam" id="PF00501">
    <property type="entry name" value="AMP-binding"/>
    <property type="match status" value="1"/>
</dbReference>
<organism evidence="2 3">
    <name type="scientific">Tegillarca granosa</name>
    <name type="common">Malaysian cockle</name>
    <name type="synonym">Anadara granosa</name>
    <dbReference type="NCBI Taxonomy" id="220873"/>
    <lineage>
        <taxon>Eukaryota</taxon>
        <taxon>Metazoa</taxon>
        <taxon>Spiralia</taxon>
        <taxon>Lophotrochozoa</taxon>
        <taxon>Mollusca</taxon>
        <taxon>Bivalvia</taxon>
        <taxon>Autobranchia</taxon>
        <taxon>Pteriomorphia</taxon>
        <taxon>Arcoida</taxon>
        <taxon>Arcoidea</taxon>
        <taxon>Arcidae</taxon>
        <taxon>Tegillarca</taxon>
    </lineage>
</organism>
<evidence type="ECO:0000313" key="3">
    <source>
        <dbReference type="Proteomes" id="UP001217089"/>
    </source>
</evidence>
<dbReference type="PANTHER" id="PTHR24096">
    <property type="entry name" value="LONG-CHAIN-FATTY-ACID--COA LIGASE"/>
    <property type="match status" value="1"/>
</dbReference>
<dbReference type="EMBL" id="JARBDR010000657">
    <property type="protein sequence ID" value="KAJ8309552.1"/>
    <property type="molecule type" value="Genomic_DNA"/>
</dbReference>
<evidence type="ECO:0000313" key="2">
    <source>
        <dbReference type="EMBL" id="KAJ8309552.1"/>
    </source>
</evidence>
<accession>A0ABQ9F0Z6</accession>
<sequence>MASGAPKFIRGARSIIGRSKKCFNAKQSCSLQKHLRVTTRCFSTTSTDLQIYKSNAPDIELKNESVAEYLFPRYESFGDKVALELVDFPTGQQYTYSQLKDYSVKVASALTKMGYKKGDILAIYSTNNPEFVILMHAAASIGVILTTANPAYFPGNSQFLMFTSFHSFSRKMQSFSCLQWMTITLPCMNT</sequence>
<dbReference type="Gene3D" id="3.40.50.12780">
    <property type="entry name" value="N-terminal domain of ligase-like"/>
    <property type="match status" value="1"/>
</dbReference>
<dbReference type="SUPFAM" id="SSF56801">
    <property type="entry name" value="Acetyl-CoA synthetase-like"/>
    <property type="match status" value="1"/>
</dbReference>
<keyword evidence="3" id="KW-1185">Reference proteome</keyword>
<evidence type="ECO:0000259" key="1">
    <source>
        <dbReference type="Pfam" id="PF00501"/>
    </source>
</evidence>
<proteinExistence type="predicted"/>